<evidence type="ECO:0000256" key="3">
    <source>
        <dbReference type="SAM" id="SignalP"/>
    </source>
</evidence>
<sequence length="221" mass="24944">MQSFYYIPLLFLCNLSFLSSVLSIHCNETQYPWPVGKPTLCCNSCPPGKHLLRRSEETCEIECQSCTDGRYNDIYNVKLRCNICENCNKSNMEYETSCSITRNAVCRCKAGFRCSDQCTECIPVPTTKPTTAFKPFASTPRMAPPSSIKDSMWYLVIIALLFVGIALVVSKLKPFLRWIRSKEGYLLAEKITARPETTTEDEGVSKPVQEMCGKCDQPIDV</sequence>
<keyword evidence="6" id="KW-1185">Reference proteome</keyword>
<dbReference type="EMBL" id="CAWUFR010000091">
    <property type="protein sequence ID" value="CAK6966216.1"/>
    <property type="molecule type" value="Genomic_DNA"/>
</dbReference>
<feature type="signal peptide" evidence="3">
    <location>
        <begin position="1"/>
        <end position="23"/>
    </location>
</feature>
<keyword evidence="1" id="KW-1015">Disulfide bond</keyword>
<comment type="caution">
    <text evidence="5">The sequence shown here is derived from an EMBL/GenBank/DDBJ whole genome shotgun (WGS) entry which is preliminary data.</text>
</comment>
<dbReference type="AlphaFoldDB" id="A0AAV1P2X2"/>
<dbReference type="SUPFAM" id="SSF57586">
    <property type="entry name" value="TNF receptor-like"/>
    <property type="match status" value="1"/>
</dbReference>
<dbReference type="GO" id="GO:0005031">
    <property type="term" value="F:tumor necrosis factor receptor activity"/>
    <property type="evidence" value="ECO:0007669"/>
    <property type="project" value="TreeGrafter"/>
</dbReference>
<dbReference type="PANTHER" id="PTHR46874:SF1">
    <property type="entry name" value="TUMOR NECROSIS FACTOR RECEPTOR SUPERFAMILY MEMBER 6"/>
    <property type="match status" value="1"/>
</dbReference>
<accession>A0AAV1P2X2</accession>
<dbReference type="GO" id="GO:0006924">
    <property type="term" value="P:activation-induced cell death of T cells"/>
    <property type="evidence" value="ECO:0007669"/>
    <property type="project" value="TreeGrafter"/>
</dbReference>
<protein>
    <submittedName>
        <fullName evidence="5">Tumor necrosis factor receptor superfamily member 6</fullName>
    </submittedName>
</protein>
<dbReference type="PANTHER" id="PTHR46874">
    <property type="entry name" value="TUMOR NECROSIS FACTOR RECEPTOR SUPERFAMILY MEMBER 6"/>
    <property type="match status" value="1"/>
</dbReference>
<feature type="domain" description="TNFR-Cys" evidence="4">
    <location>
        <begin position="65"/>
        <end position="106"/>
    </location>
</feature>
<dbReference type="GO" id="GO:0097049">
    <property type="term" value="P:motor neuron apoptotic process"/>
    <property type="evidence" value="ECO:0007669"/>
    <property type="project" value="TreeGrafter"/>
</dbReference>
<dbReference type="GO" id="GO:0045121">
    <property type="term" value="C:membrane raft"/>
    <property type="evidence" value="ECO:0007669"/>
    <property type="project" value="TreeGrafter"/>
</dbReference>
<name>A0AAV1P2X2_SCOSC</name>
<dbReference type="GO" id="GO:0031265">
    <property type="term" value="C:CD95 death-inducing signaling complex"/>
    <property type="evidence" value="ECO:0007669"/>
    <property type="project" value="TreeGrafter"/>
</dbReference>
<dbReference type="GO" id="GO:0097527">
    <property type="term" value="P:necroptotic signaling pathway"/>
    <property type="evidence" value="ECO:0007669"/>
    <property type="project" value="TreeGrafter"/>
</dbReference>
<evidence type="ECO:0000313" key="6">
    <source>
        <dbReference type="Proteomes" id="UP001314229"/>
    </source>
</evidence>
<dbReference type="PROSITE" id="PS00652">
    <property type="entry name" value="TNFR_NGFR_1"/>
    <property type="match status" value="1"/>
</dbReference>
<dbReference type="GO" id="GO:0043066">
    <property type="term" value="P:negative regulation of apoptotic process"/>
    <property type="evidence" value="ECO:0007669"/>
    <property type="project" value="TreeGrafter"/>
</dbReference>
<keyword evidence="5" id="KW-0675">Receptor</keyword>
<evidence type="ECO:0000256" key="2">
    <source>
        <dbReference type="SAM" id="Phobius"/>
    </source>
</evidence>
<evidence type="ECO:0000259" key="4">
    <source>
        <dbReference type="PROSITE" id="PS50050"/>
    </source>
</evidence>
<dbReference type="PROSITE" id="PS50050">
    <property type="entry name" value="TNFR_NGFR_2"/>
    <property type="match status" value="1"/>
</dbReference>
<dbReference type="InterPro" id="IPR001368">
    <property type="entry name" value="TNFR/NGFR_Cys_rich_reg"/>
</dbReference>
<evidence type="ECO:0000256" key="1">
    <source>
        <dbReference type="PROSITE-ProRule" id="PRU00206"/>
    </source>
</evidence>
<dbReference type="Proteomes" id="UP001314229">
    <property type="component" value="Unassembled WGS sequence"/>
</dbReference>
<keyword evidence="3" id="KW-0732">Signal</keyword>
<dbReference type="GO" id="GO:0009897">
    <property type="term" value="C:external side of plasma membrane"/>
    <property type="evidence" value="ECO:0007669"/>
    <property type="project" value="TreeGrafter"/>
</dbReference>
<dbReference type="GO" id="GO:0032872">
    <property type="term" value="P:regulation of stress-activated MAPK cascade"/>
    <property type="evidence" value="ECO:0007669"/>
    <property type="project" value="TreeGrafter"/>
</dbReference>
<proteinExistence type="predicted"/>
<feature type="chain" id="PRO_5043729531" evidence="3">
    <location>
        <begin position="24"/>
        <end position="221"/>
    </location>
</feature>
<keyword evidence="2" id="KW-0812">Transmembrane</keyword>
<organism evidence="5 6">
    <name type="scientific">Scomber scombrus</name>
    <name type="common">Atlantic mackerel</name>
    <name type="synonym">Scomber vernalis</name>
    <dbReference type="NCBI Taxonomy" id="13677"/>
    <lineage>
        <taxon>Eukaryota</taxon>
        <taxon>Metazoa</taxon>
        <taxon>Chordata</taxon>
        <taxon>Craniata</taxon>
        <taxon>Vertebrata</taxon>
        <taxon>Euteleostomi</taxon>
        <taxon>Actinopterygii</taxon>
        <taxon>Neopterygii</taxon>
        <taxon>Teleostei</taxon>
        <taxon>Neoteleostei</taxon>
        <taxon>Acanthomorphata</taxon>
        <taxon>Pelagiaria</taxon>
        <taxon>Scombriformes</taxon>
        <taxon>Scombridae</taxon>
        <taxon>Scomber</taxon>
    </lineage>
</organism>
<feature type="disulfide bond" evidence="1">
    <location>
        <begin position="66"/>
        <end position="81"/>
    </location>
</feature>
<comment type="caution">
    <text evidence="1">Lacks conserved residue(s) required for the propagation of feature annotation.</text>
</comment>
<reference evidence="5 6" key="1">
    <citation type="submission" date="2024-01" db="EMBL/GenBank/DDBJ databases">
        <authorList>
            <person name="Alioto T."/>
            <person name="Alioto T."/>
            <person name="Gomez Garrido J."/>
        </authorList>
    </citation>
    <scope>NUCLEOTIDE SEQUENCE [LARGE SCALE GENOMIC DNA]</scope>
</reference>
<keyword evidence="2" id="KW-1133">Transmembrane helix</keyword>
<evidence type="ECO:0000313" key="5">
    <source>
        <dbReference type="EMBL" id="CAK6966216.1"/>
    </source>
</evidence>
<keyword evidence="2" id="KW-0472">Membrane</keyword>
<gene>
    <name evidence="5" type="ORF">FSCOSCO3_A037217</name>
</gene>
<dbReference type="Gene3D" id="2.10.50.10">
    <property type="entry name" value="Tumor Necrosis Factor Receptor, subunit A, domain 2"/>
    <property type="match status" value="1"/>
</dbReference>
<feature type="transmembrane region" description="Helical" evidence="2">
    <location>
        <begin position="152"/>
        <end position="172"/>
    </location>
</feature>
<feature type="repeat" description="TNFR-Cys" evidence="1">
    <location>
        <begin position="65"/>
        <end position="106"/>
    </location>
</feature>
<dbReference type="GO" id="GO:0097192">
    <property type="term" value="P:extrinsic apoptotic signaling pathway in absence of ligand"/>
    <property type="evidence" value="ECO:0007669"/>
    <property type="project" value="TreeGrafter"/>
</dbReference>